<evidence type="ECO:0000313" key="2">
    <source>
        <dbReference type="Proteomes" id="UP000003880"/>
    </source>
</evidence>
<comment type="caution">
    <text evidence="1">The sequence shown here is derived from an EMBL/GenBank/DDBJ whole genome shotgun (WGS) entry which is preliminary data.</text>
</comment>
<protein>
    <submittedName>
        <fullName evidence="1">Uncharacterized protein</fullName>
    </submittedName>
</protein>
<dbReference type="AlphaFoldDB" id="D4BL07"/>
<reference evidence="1 2" key="1">
    <citation type="submission" date="2010-02" db="EMBL/GenBank/DDBJ databases">
        <authorList>
            <person name="Weinstock G."/>
            <person name="Sodergren E."/>
            <person name="Clifton S."/>
            <person name="Fulton L."/>
            <person name="Fulton B."/>
            <person name="Courtney L."/>
            <person name="Fronick C."/>
            <person name="Harrison M."/>
            <person name="Strong C."/>
            <person name="Farmer C."/>
            <person name="Delahaunty K."/>
            <person name="Markovic C."/>
            <person name="Hall O."/>
            <person name="Minx P."/>
            <person name="Tomlinson C."/>
            <person name="Mitreva M."/>
            <person name="Nelson J."/>
            <person name="Hou S."/>
            <person name="Wollam A."/>
            <person name="Pepin K.H."/>
            <person name="Johnson M."/>
            <person name="Bhonagiri V."/>
            <person name="Zhang X."/>
            <person name="Suruliraj S."/>
            <person name="Warren W."/>
            <person name="Chinwalla A."/>
            <person name="Mardis E.R."/>
            <person name="Wilson R.K."/>
        </authorList>
    </citation>
    <scope>NUCLEOTIDE SEQUENCE [LARGE SCALE GENOMIC DNA]</scope>
    <source>
        <strain evidence="1 2">ATCC 29220</strain>
    </source>
</reference>
<accession>D4BL07</accession>
<dbReference type="EMBL" id="ABWL02000041">
    <property type="protein sequence ID" value="EFE05384.1"/>
    <property type="molecule type" value="Genomic_DNA"/>
</dbReference>
<organism evidence="1 2">
    <name type="scientific">Citrobacter youngae ATCC 29220</name>
    <dbReference type="NCBI Taxonomy" id="500640"/>
    <lineage>
        <taxon>Bacteria</taxon>
        <taxon>Pseudomonadati</taxon>
        <taxon>Pseudomonadota</taxon>
        <taxon>Gammaproteobacteria</taxon>
        <taxon>Enterobacterales</taxon>
        <taxon>Enterobacteriaceae</taxon>
        <taxon>Citrobacter</taxon>
        <taxon>Citrobacter freundii complex</taxon>
    </lineage>
</organism>
<evidence type="ECO:0000313" key="1">
    <source>
        <dbReference type="EMBL" id="EFE05384.1"/>
    </source>
</evidence>
<sequence>MKNSVFSIDYPIQKILRGLYRNPQYSFTNTYYVNSKLLFLCC</sequence>
<name>D4BL07_9ENTR</name>
<dbReference type="Proteomes" id="UP000003880">
    <property type="component" value="Unassembled WGS sequence"/>
</dbReference>
<dbReference type="HOGENOM" id="CLU_3249271_0_0_6"/>
<gene>
    <name evidence="1" type="ORF">CIT292_11247</name>
</gene>
<proteinExistence type="predicted"/>